<proteinExistence type="predicted"/>
<dbReference type="GO" id="GO:0006261">
    <property type="term" value="P:DNA-templated DNA replication"/>
    <property type="evidence" value="ECO:0007669"/>
    <property type="project" value="TreeGrafter"/>
</dbReference>
<dbReference type="VEuPathDB" id="FungiDB:SPRG_05884"/>
<dbReference type="EMBL" id="KK583206">
    <property type="protein sequence ID" value="KDO29348.1"/>
    <property type="molecule type" value="Genomic_DNA"/>
</dbReference>
<dbReference type="PANTHER" id="PTHR13489:SF0">
    <property type="entry name" value="MINI-CHROMOSOME MAINTENANCE COMPLEX-BINDING PROTEIN"/>
    <property type="match status" value="1"/>
</dbReference>
<evidence type="ECO:0000256" key="1">
    <source>
        <dbReference type="ARBA" id="ARBA00004123"/>
    </source>
</evidence>
<dbReference type="Proteomes" id="UP000030745">
    <property type="component" value="Unassembled WGS sequence"/>
</dbReference>
<name>A0A067CFS9_SAPPC</name>
<comment type="subcellular location">
    <subcellularLocation>
        <location evidence="1">Nucleus</location>
    </subcellularLocation>
</comment>
<sequence length="510" mass="56002">MAALLTRPRLDQGVIAHGATVRFLGLVRDIGQPQLLLKDGAETYVETTPYRCEALPAQTAWAAATATSAATADPVQPTATTSRSSRKTKRREDEEENECVDAAPPAPAVRVSEPKVPPTALAPTPPFQVIVRAYGSTPWKVNHVYEFVGELDLTPQAAPDDMDIEWKDADSATAQAKARAIEFIPTLHATDASEITFGHDVGFREDLANPTAWAAAEWAQRLGQPTSVEEMRAQLLGYLTATAAHGDVVVAEYLLLVLLSRVYNRSDVSMPFGHLSLNVIWPSMSASDFAALEQALHALVPSCLSLDLSLAALHDALYFPQKDYDIEYLHPGLLQLPDGSTLLVNEAHLTTGQLDDKGTHNMAALMTLVEHQALPYDFRFYKKEFNQDAKVICVSTTKSILPTTLYVPLQPNTTRDATYSEAQLQCFRIYLAVYRHFNADLGNEGAALAEQWYIERRRADATVGADDLHRLVRVVRLHAVSVGHANVTKDDWDHVVARHALVKARLDGLA</sequence>
<dbReference type="InterPro" id="IPR019140">
    <property type="entry name" value="MCM_complex-bd"/>
</dbReference>
<dbReference type="OrthoDB" id="329666at2759"/>
<dbReference type="OMA" id="QMANCLT"/>
<dbReference type="RefSeq" id="XP_012199851.1">
    <property type="nucleotide sequence ID" value="XM_012344461.1"/>
</dbReference>
<evidence type="ECO:0000313" key="5">
    <source>
        <dbReference type="Proteomes" id="UP000030745"/>
    </source>
</evidence>
<dbReference type="STRING" id="695850.A0A067CFS9"/>
<protein>
    <recommendedName>
        <fullName evidence="6">Mini-chromosome maintenance complex-binding protein</fullName>
    </recommendedName>
</protein>
<evidence type="ECO:0000313" key="4">
    <source>
        <dbReference type="EMBL" id="KDO29348.1"/>
    </source>
</evidence>
<evidence type="ECO:0000256" key="2">
    <source>
        <dbReference type="ARBA" id="ARBA00023242"/>
    </source>
</evidence>
<dbReference type="GeneID" id="24128258"/>
<feature type="region of interest" description="Disordered" evidence="3">
    <location>
        <begin position="67"/>
        <end position="117"/>
    </location>
</feature>
<dbReference type="GO" id="GO:0005634">
    <property type="term" value="C:nucleus"/>
    <property type="evidence" value="ECO:0007669"/>
    <property type="project" value="UniProtKB-SubCell"/>
</dbReference>
<organism evidence="4 5">
    <name type="scientific">Saprolegnia parasitica (strain CBS 223.65)</name>
    <dbReference type="NCBI Taxonomy" id="695850"/>
    <lineage>
        <taxon>Eukaryota</taxon>
        <taxon>Sar</taxon>
        <taxon>Stramenopiles</taxon>
        <taxon>Oomycota</taxon>
        <taxon>Saprolegniomycetes</taxon>
        <taxon>Saprolegniales</taxon>
        <taxon>Saprolegniaceae</taxon>
        <taxon>Saprolegnia</taxon>
    </lineage>
</organism>
<dbReference type="Pfam" id="PF09739">
    <property type="entry name" value="MCM_bind"/>
    <property type="match status" value="1"/>
</dbReference>
<keyword evidence="5" id="KW-1185">Reference proteome</keyword>
<evidence type="ECO:0008006" key="6">
    <source>
        <dbReference type="Google" id="ProtNLM"/>
    </source>
</evidence>
<reference evidence="4 5" key="1">
    <citation type="journal article" date="2013" name="PLoS Genet.">
        <title>Distinctive expansion of potential virulence genes in the genome of the oomycete fish pathogen Saprolegnia parasitica.</title>
        <authorList>
            <person name="Jiang R.H."/>
            <person name="de Bruijn I."/>
            <person name="Haas B.J."/>
            <person name="Belmonte R."/>
            <person name="Lobach L."/>
            <person name="Christie J."/>
            <person name="van den Ackerveken G."/>
            <person name="Bottin A."/>
            <person name="Bulone V."/>
            <person name="Diaz-Moreno S.M."/>
            <person name="Dumas B."/>
            <person name="Fan L."/>
            <person name="Gaulin E."/>
            <person name="Govers F."/>
            <person name="Grenville-Briggs L.J."/>
            <person name="Horner N.R."/>
            <person name="Levin J.Z."/>
            <person name="Mammella M."/>
            <person name="Meijer H.J."/>
            <person name="Morris P."/>
            <person name="Nusbaum C."/>
            <person name="Oome S."/>
            <person name="Phillips A.J."/>
            <person name="van Rooyen D."/>
            <person name="Rzeszutek E."/>
            <person name="Saraiva M."/>
            <person name="Secombes C.J."/>
            <person name="Seidl M.F."/>
            <person name="Snel B."/>
            <person name="Stassen J.H."/>
            <person name="Sykes S."/>
            <person name="Tripathy S."/>
            <person name="van den Berg H."/>
            <person name="Vega-Arreguin J.C."/>
            <person name="Wawra S."/>
            <person name="Young S.K."/>
            <person name="Zeng Q."/>
            <person name="Dieguez-Uribeondo J."/>
            <person name="Russ C."/>
            <person name="Tyler B.M."/>
            <person name="van West P."/>
        </authorList>
    </citation>
    <scope>NUCLEOTIDE SEQUENCE [LARGE SCALE GENOMIC DNA]</scope>
    <source>
        <strain evidence="4 5">CBS 223.65</strain>
    </source>
</reference>
<dbReference type="PANTHER" id="PTHR13489">
    <property type="entry name" value="MINI-CHROMOSOME MAINTENANCE COMPLEX-BINDING PROTEIN"/>
    <property type="match status" value="1"/>
</dbReference>
<dbReference type="KEGG" id="spar:SPRG_05884"/>
<evidence type="ECO:0000256" key="3">
    <source>
        <dbReference type="SAM" id="MobiDB-lite"/>
    </source>
</evidence>
<dbReference type="GO" id="GO:0003682">
    <property type="term" value="F:chromatin binding"/>
    <property type="evidence" value="ECO:0007669"/>
    <property type="project" value="TreeGrafter"/>
</dbReference>
<dbReference type="AlphaFoldDB" id="A0A067CFS9"/>
<keyword evidence="2" id="KW-0539">Nucleus</keyword>
<accession>A0A067CFS9</accession>
<gene>
    <name evidence="4" type="ORF">SPRG_05884</name>
</gene>